<dbReference type="InterPro" id="IPR011075">
    <property type="entry name" value="TetR_C"/>
</dbReference>
<evidence type="ECO:0000256" key="1">
    <source>
        <dbReference type="ARBA" id="ARBA00023015"/>
    </source>
</evidence>
<dbReference type="EMBL" id="POAF01000001">
    <property type="protein sequence ID" value="RBM03933.1"/>
    <property type="molecule type" value="Genomic_DNA"/>
</dbReference>
<evidence type="ECO:0000313" key="7">
    <source>
        <dbReference type="Proteomes" id="UP000252167"/>
    </source>
</evidence>
<organism evidence="6 7">
    <name type="scientific">Glutamicibacter soli</name>
    <dbReference type="NCBI Taxonomy" id="453836"/>
    <lineage>
        <taxon>Bacteria</taxon>
        <taxon>Bacillati</taxon>
        <taxon>Actinomycetota</taxon>
        <taxon>Actinomycetes</taxon>
        <taxon>Micrococcales</taxon>
        <taxon>Micrococcaceae</taxon>
        <taxon>Glutamicibacter</taxon>
    </lineage>
</organism>
<dbReference type="SUPFAM" id="SSF46689">
    <property type="entry name" value="Homeodomain-like"/>
    <property type="match status" value="1"/>
</dbReference>
<evidence type="ECO:0000313" key="6">
    <source>
        <dbReference type="EMBL" id="RBM03933.1"/>
    </source>
</evidence>
<dbReference type="PANTHER" id="PTHR30055">
    <property type="entry name" value="HTH-TYPE TRANSCRIPTIONAL REGULATOR RUTR"/>
    <property type="match status" value="1"/>
</dbReference>
<dbReference type="InterPro" id="IPR009057">
    <property type="entry name" value="Homeodomain-like_sf"/>
</dbReference>
<keyword evidence="2 4" id="KW-0238">DNA-binding</keyword>
<dbReference type="Pfam" id="PF16859">
    <property type="entry name" value="TetR_C_11"/>
    <property type="match status" value="1"/>
</dbReference>
<reference evidence="6 7" key="1">
    <citation type="submission" date="2018-01" db="EMBL/GenBank/DDBJ databases">
        <title>Glutamicibacter soli strain NHPC-3 Whole genome sequence and assembly.</title>
        <authorList>
            <person name="Choudhury P."/>
            <person name="Gupta D."/>
            <person name="Sengupta K."/>
            <person name="Jawed A."/>
            <person name="Sultana N."/>
            <person name="Saha P."/>
        </authorList>
    </citation>
    <scope>NUCLEOTIDE SEQUENCE [LARGE SCALE GENOMIC DNA]</scope>
    <source>
        <strain evidence="6 7">NHPC-3</strain>
    </source>
</reference>
<dbReference type="PANTHER" id="PTHR30055:SF148">
    <property type="entry name" value="TETR-FAMILY TRANSCRIPTIONAL REGULATOR"/>
    <property type="match status" value="1"/>
</dbReference>
<keyword evidence="1" id="KW-0805">Transcription regulation</keyword>
<dbReference type="AlphaFoldDB" id="A0A365YPH8"/>
<dbReference type="Pfam" id="PF00440">
    <property type="entry name" value="TetR_N"/>
    <property type="match status" value="1"/>
</dbReference>
<dbReference type="GO" id="GO:0003700">
    <property type="term" value="F:DNA-binding transcription factor activity"/>
    <property type="evidence" value="ECO:0007669"/>
    <property type="project" value="TreeGrafter"/>
</dbReference>
<name>A0A365YPH8_9MICC</name>
<keyword evidence="3" id="KW-0804">Transcription</keyword>
<dbReference type="InterPro" id="IPR001647">
    <property type="entry name" value="HTH_TetR"/>
</dbReference>
<feature type="DNA-binding region" description="H-T-H motif" evidence="4">
    <location>
        <begin position="57"/>
        <end position="76"/>
    </location>
</feature>
<evidence type="ECO:0000259" key="5">
    <source>
        <dbReference type="PROSITE" id="PS50977"/>
    </source>
</evidence>
<dbReference type="Proteomes" id="UP000252167">
    <property type="component" value="Unassembled WGS sequence"/>
</dbReference>
<dbReference type="Gene3D" id="1.10.357.10">
    <property type="entry name" value="Tetracycline Repressor, domain 2"/>
    <property type="match status" value="1"/>
</dbReference>
<dbReference type="Gene3D" id="1.10.10.60">
    <property type="entry name" value="Homeodomain-like"/>
    <property type="match status" value="1"/>
</dbReference>
<comment type="caution">
    <text evidence="6">The sequence shown here is derived from an EMBL/GenBank/DDBJ whole genome shotgun (WGS) entry which is preliminary data.</text>
</comment>
<dbReference type="InterPro" id="IPR050109">
    <property type="entry name" value="HTH-type_TetR-like_transc_reg"/>
</dbReference>
<dbReference type="GO" id="GO:0000976">
    <property type="term" value="F:transcription cis-regulatory region binding"/>
    <property type="evidence" value="ECO:0007669"/>
    <property type="project" value="TreeGrafter"/>
</dbReference>
<protein>
    <submittedName>
        <fullName evidence="6">TetR family transcriptional regulator</fullName>
    </submittedName>
</protein>
<evidence type="ECO:0000256" key="3">
    <source>
        <dbReference type="ARBA" id="ARBA00023163"/>
    </source>
</evidence>
<proteinExistence type="predicted"/>
<dbReference type="SUPFAM" id="SSF48498">
    <property type="entry name" value="Tetracyclin repressor-like, C-terminal domain"/>
    <property type="match status" value="1"/>
</dbReference>
<evidence type="ECO:0000256" key="2">
    <source>
        <dbReference type="ARBA" id="ARBA00023125"/>
    </source>
</evidence>
<dbReference type="PROSITE" id="PS50977">
    <property type="entry name" value="HTH_TETR_2"/>
    <property type="match status" value="1"/>
</dbReference>
<feature type="domain" description="HTH tetR-type" evidence="5">
    <location>
        <begin position="34"/>
        <end position="94"/>
    </location>
</feature>
<evidence type="ECO:0000256" key="4">
    <source>
        <dbReference type="PROSITE-ProRule" id="PRU00335"/>
    </source>
</evidence>
<dbReference type="InterPro" id="IPR036271">
    <property type="entry name" value="Tet_transcr_reg_TetR-rel_C_sf"/>
</dbReference>
<gene>
    <name evidence="6" type="ORF">C1H84_01090</name>
</gene>
<accession>A0A365YPH8</accession>
<sequence>MASKSSLTATVVSCWSQNMADQKDYRSGPRRRGEQLVTAILDAAALELAQSGFAALSVEAVARRASASKVSIYRRWPNKIELVRAVAAHKAVMPVLPEQAATLRQDLLLVLRSMAAQIDEPIGELLRGLVIASLSEQAPSMADMSWGMGPNMMHLVAERAQARGELAEIPSELLLRVPTELFKQRFISFGKVTDRFIVELVDEIALPLWTLKPGEPHAS</sequence>
<keyword evidence="7" id="KW-1185">Reference proteome</keyword>